<comment type="similarity">
    <text evidence="2">Belongs to the cytochrome P450 family.</text>
</comment>
<evidence type="ECO:0000256" key="3">
    <source>
        <dbReference type="ARBA" id="ARBA00022723"/>
    </source>
</evidence>
<keyword evidence="10" id="KW-1185">Reference proteome</keyword>
<dbReference type="InterPro" id="IPR001128">
    <property type="entry name" value="Cyt_P450"/>
</dbReference>
<dbReference type="InterPro" id="IPR050121">
    <property type="entry name" value="Cytochrome_P450_monoxygenase"/>
</dbReference>
<evidence type="ECO:0000256" key="5">
    <source>
        <dbReference type="ARBA" id="ARBA00023004"/>
    </source>
</evidence>
<feature type="transmembrane region" description="Helical" evidence="8">
    <location>
        <begin position="22"/>
        <end position="41"/>
    </location>
</feature>
<keyword evidence="7" id="KW-0349">Heme</keyword>
<dbReference type="OrthoDB" id="6692864at2759"/>
<comment type="cofactor">
    <cofactor evidence="1 7">
        <name>heme</name>
        <dbReference type="ChEBI" id="CHEBI:30413"/>
    </cofactor>
</comment>
<sequence length="561" mass="64098">MEAITARFSTDSLMEFLVQNPLLVRCAFVGICGVLVHHAFFIKREWHMQGPRIIKTMVSAYVILTLLEGRKRLDVTAFGHAALILGSFISSLLLSIAAYRVFAHRTRHFPGPRLAGVSKLWHMYQCRYGQNHLVLEKLHREYGDFVRTGPNEVTIFHPEVLARLDGPGSKTKKSAWYDFLLPHVGLNMIRDRTFHDQRRRLWSKGFTTGAMEHYHRKIVQHAYEMEEIIASVSANNSYVPISKYVYWFAFDVMGMFVFSRTFDMLHKEDWHYSIRNLKNAMALLGPLSPVPWLAQIGFWLLKGYWLVAEWHTMIAWCASRMLDRMNECDSHDVAQGLIAESRKKNTLNADRGPLIGDAVVGIVAGSDTVAPTIVFLLYELTLNPDKAEKLYREIRDVEVEDLATLKTLPYLNAAITETLRLHPAILTGGNRDTPPEGMMIGETFIPGNTTIVAPRYSLFRLESCFELATEWIPERWDTQPELVKDTRSFLPFGQGRYSCVGKDLAMTELLTAITLLVKKYTFAFPHGPRESMVQCVEGKMRDEFTANPGGLQMVFTRREKV</sequence>
<dbReference type="CDD" id="cd11061">
    <property type="entry name" value="CYP67-like"/>
    <property type="match status" value="1"/>
</dbReference>
<feature type="transmembrane region" description="Helical" evidence="8">
    <location>
        <begin position="81"/>
        <end position="103"/>
    </location>
</feature>
<proteinExistence type="inferred from homology"/>
<keyword evidence="8" id="KW-0472">Membrane</keyword>
<dbReference type="InterPro" id="IPR002403">
    <property type="entry name" value="Cyt_P450_E_grp-IV"/>
</dbReference>
<dbReference type="GO" id="GO:0020037">
    <property type="term" value="F:heme binding"/>
    <property type="evidence" value="ECO:0007669"/>
    <property type="project" value="InterPro"/>
</dbReference>
<dbReference type="PANTHER" id="PTHR24305">
    <property type="entry name" value="CYTOCHROME P450"/>
    <property type="match status" value="1"/>
</dbReference>
<evidence type="ECO:0000256" key="7">
    <source>
        <dbReference type="PIRSR" id="PIRSR602403-1"/>
    </source>
</evidence>
<dbReference type="PRINTS" id="PR00385">
    <property type="entry name" value="P450"/>
</dbReference>
<keyword evidence="8" id="KW-0812">Transmembrane</keyword>
<dbReference type="GO" id="GO:0005506">
    <property type="term" value="F:iron ion binding"/>
    <property type="evidence" value="ECO:0007669"/>
    <property type="project" value="InterPro"/>
</dbReference>
<evidence type="ECO:0000256" key="6">
    <source>
        <dbReference type="ARBA" id="ARBA00023033"/>
    </source>
</evidence>
<comment type="caution">
    <text evidence="9">The sequence shown here is derived from an EMBL/GenBank/DDBJ whole genome shotgun (WGS) entry which is preliminary data.</text>
</comment>
<evidence type="ECO:0000256" key="1">
    <source>
        <dbReference type="ARBA" id="ARBA00001971"/>
    </source>
</evidence>
<dbReference type="EMBL" id="JAPQKO010000003">
    <property type="protein sequence ID" value="KAJ5172516.1"/>
    <property type="molecule type" value="Genomic_DNA"/>
</dbReference>
<evidence type="ECO:0000256" key="4">
    <source>
        <dbReference type="ARBA" id="ARBA00023002"/>
    </source>
</evidence>
<evidence type="ECO:0000256" key="2">
    <source>
        <dbReference type="ARBA" id="ARBA00010617"/>
    </source>
</evidence>
<dbReference type="Gene3D" id="1.10.630.10">
    <property type="entry name" value="Cytochrome P450"/>
    <property type="match status" value="1"/>
</dbReference>
<reference evidence="9" key="1">
    <citation type="submission" date="2022-11" db="EMBL/GenBank/DDBJ databases">
        <authorList>
            <person name="Petersen C."/>
        </authorList>
    </citation>
    <scope>NUCLEOTIDE SEQUENCE</scope>
    <source>
        <strain evidence="9">IBT 21917</strain>
    </source>
</reference>
<keyword evidence="5 7" id="KW-0408">Iron</keyword>
<keyword evidence="4" id="KW-0560">Oxidoreductase</keyword>
<accession>A0A9W9IBP6</accession>
<reference evidence="9" key="2">
    <citation type="journal article" date="2023" name="IMA Fungus">
        <title>Comparative genomic study of the Penicillium genus elucidates a diverse pangenome and 15 lateral gene transfer events.</title>
        <authorList>
            <person name="Petersen C."/>
            <person name="Sorensen T."/>
            <person name="Nielsen M.R."/>
            <person name="Sondergaard T.E."/>
            <person name="Sorensen J.L."/>
            <person name="Fitzpatrick D.A."/>
            <person name="Frisvad J.C."/>
            <person name="Nielsen K.L."/>
        </authorList>
    </citation>
    <scope>NUCLEOTIDE SEQUENCE</scope>
    <source>
        <strain evidence="9">IBT 21917</strain>
    </source>
</reference>
<dbReference type="GO" id="GO:0016705">
    <property type="term" value="F:oxidoreductase activity, acting on paired donors, with incorporation or reduction of molecular oxygen"/>
    <property type="evidence" value="ECO:0007669"/>
    <property type="project" value="InterPro"/>
</dbReference>
<name>A0A9W9IBP6_9EURO</name>
<organism evidence="9 10">
    <name type="scientific">Penicillium capsulatum</name>
    <dbReference type="NCBI Taxonomy" id="69766"/>
    <lineage>
        <taxon>Eukaryota</taxon>
        <taxon>Fungi</taxon>
        <taxon>Dikarya</taxon>
        <taxon>Ascomycota</taxon>
        <taxon>Pezizomycotina</taxon>
        <taxon>Eurotiomycetes</taxon>
        <taxon>Eurotiomycetidae</taxon>
        <taxon>Eurotiales</taxon>
        <taxon>Aspergillaceae</taxon>
        <taxon>Penicillium</taxon>
    </lineage>
</organism>
<dbReference type="AlphaFoldDB" id="A0A9W9IBP6"/>
<dbReference type="PANTHER" id="PTHR24305:SF187">
    <property type="entry name" value="P450, PUTATIVE (EUROFUNG)-RELATED"/>
    <property type="match status" value="1"/>
</dbReference>
<dbReference type="Pfam" id="PF00067">
    <property type="entry name" value="p450"/>
    <property type="match status" value="1"/>
</dbReference>
<keyword evidence="8" id="KW-1133">Transmembrane helix</keyword>
<dbReference type="PRINTS" id="PR00465">
    <property type="entry name" value="EP450IV"/>
</dbReference>
<keyword evidence="3 7" id="KW-0479">Metal-binding</keyword>
<evidence type="ECO:0000313" key="10">
    <source>
        <dbReference type="Proteomes" id="UP001146351"/>
    </source>
</evidence>
<feature type="binding site" description="axial binding residue" evidence="7">
    <location>
        <position position="499"/>
    </location>
    <ligand>
        <name>heme</name>
        <dbReference type="ChEBI" id="CHEBI:30413"/>
    </ligand>
    <ligandPart>
        <name>Fe</name>
        <dbReference type="ChEBI" id="CHEBI:18248"/>
    </ligandPart>
</feature>
<gene>
    <name evidence="9" type="ORF">N7492_005109</name>
</gene>
<dbReference type="GO" id="GO:0043386">
    <property type="term" value="P:mycotoxin biosynthetic process"/>
    <property type="evidence" value="ECO:0007669"/>
    <property type="project" value="UniProtKB-ARBA"/>
</dbReference>
<dbReference type="InterPro" id="IPR036396">
    <property type="entry name" value="Cyt_P450_sf"/>
</dbReference>
<keyword evidence="6" id="KW-0503">Monooxygenase</keyword>
<dbReference type="Proteomes" id="UP001146351">
    <property type="component" value="Unassembled WGS sequence"/>
</dbReference>
<dbReference type="SUPFAM" id="SSF48264">
    <property type="entry name" value="Cytochrome P450"/>
    <property type="match status" value="1"/>
</dbReference>
<evidence type="ECO:0000256" key="8">
    <source>
        <dbReference type="SAM" id="Phobius"/>
    </source>
</evidence>
<evidence type="ECO:0008006" key="11">
    <source>
        <dbReference type="Google" id="ProtNLM"/>
    </source>
</evidence>
<dbReference type="GO" id="GO:0004497">
    <property type="term" value="F:monooxygenase activity"/>
    <property type="evidence" value="ECO:0007669"/>
    <property type="project" value="UniProtKB-KW"/>
</dbReference>
<evidence type="ECO:0000313" key="9">
    <source>
        <dbReference type="EMBL" id="KAJ5172516.1"/>
    </source>
</evidence>
<protein>
    <recommendedName>
        <fullName evidence="11">Cytochrome P450</fullName>
    </recommendedName>
</protein>